<evidence type="ECO:0000256" key="1">
    <source>
        <dbReference type="SAM" id="MobiDB-lite"/>
    </source>
</evidence>
<name>A0A6J7I8Y0_9ZZZZ</name>
<keyword evidence="2" id="KW-0472">Membrane</keyword>
<keyword evidence="2" id="KW-1133">Transmembrane helix</keyword>
<protein>
    <submittedName>
        <fullName evidence="3">Unannotated protein</fullName>
    </submittedName>
</protein>
<gene>
    <name evidence="3" type="ORF">UFOPK3564_02173</name>
</gene>
<evidence type="ECO:0000313" key="3">
    <source>
        <dbReference type="EMBL" id="CAB4927355.1"/>
    </source>
</evidence>
<dbReference type="AlphaFoldDB" id="A0A6J7I8Y0"/>
<reference evidence="3" key="1">
    <citation type="submission" date="2020-05" db="EMBL/GenBank/DDBJ databases">
        <authorList>
            <person name="Chiriac C."/>
            <person name="Salcher M."/>
            <person name="Ghai R."/>
            <person name="Kavagutti S V."/>
        </authorList>
    </citation>
    <scope>NUCLEOTIDE SEQUENCE</scope>
</reference>
<feature type="region of interest" description="Disordered" evidence="1">
    <location>
        <begin position="142"/>
        <end position="167"/>
    </location>
</feature>
<sequence length="319" mass="33273">MRRRLGLIAFPLVCGFGGAALGSLALFGLALGVVVLYVAAAVAVALAARRLRVDRTVERHEVLEGRPVALRFAVSGLRGLPVHVEVLGADGGWWVLGPGGGSTACTIDRPGPHVLDAARVRVRDDLGLFSRPARAGAPASLLVLPQPTPTPEGARRGGADPVGDPEPDGLRSYVPGTAMSRIHWASAARGGELQERAFVTARDRLPLVVVDTAGTEEDEHVHWAMRTAAGHVQALLRSGGCRVLLPGDRAPTTVSDPVGHWPAIHRRLASVEADVPARVPAGDDHGALHVRAALAPDGTPPEGPLPHGVVPLELWEAAA</sequence>
<feature type="transmembrane region" description="Helical" evidence="2">
    <location>
        <begin position="29"/>
        <end position="48"/>
    </location>
</feature>
<keyword evidence="2" id="KW-0812">Transmembrane</keyword>
<dbReference type="PANTHER" id="PTHR34351:SF1">
    <property type="entry name" value="SLR1927 PROTEIN"/>
    <property type="match status" value="1"/>
</dbReference>
<dbReference type="PANTHER" id="PTHR34351">
    <property type="entry name" value="SLR1927 PROTEIN-RELATED"/>
    <property type="match status" value="1"/>
</dbReference>
<evidence type="ECO:0000256" key="2">
    <source>
        <dbReference type="SAM" id="Phobius"/>
    </source>
</evidence>
<dbReference type="EMBL" id="CAFBMK010000140">
    <property type="protein sequence ID" value="CAB4927355.1"/>
    <property type="molecule type" value="Genomic_DNA"/>
</dbReference>
<proteinExistence type="predicted"/>
<accession>A0A6J7I8Y0</accession>
<organism evidence="3">
    <name type="scientific">freshwater metagenome</name>
    <dbReference type="NCBI Taxonomy" id="449393"/>
    <lineage>
        <taxon>unclassified sequences</taxon>
        <taxon>metagenomes</taxon>
        <taxon>ecological metagenomes</taxon>
    </lineage>
</organism>